<dbReference type="Proteomes" id="UP000186026">
    <property type="component" value="Unassembled WGS sequence"/>
</dbReference>
<sequence>MECNDKISYIHTGFNGPGTGGLYDRWIEEHESLVSGLLKEG</sequence>
<accession>A0A1N7M2U2</accession>
<evidence type="ECO:0000313" key="1">
    <source>
        <dbReference type="EMBL" id="SIS80425.1"/>
    </source>
</evidence>
<organism evidence="1 2">
    <name type="scientific">Belliella pelovolcani</name>
    <dbReference type="NCBI Taxonomy" id="529505"/>
    <lineage>
        <taxon>Bacteria</taxon>
        <taxon>Pseudomonadati</taxon>
        <taxon>Bacteroidota</taxon>
        <taxon>Cytophagia</taxon>
        <taxon>Cytophagales</taxon>
        <taxon>Cyclobacteriaceae</taxon>
        <taxon>Belliella</taxon>
    </lineage>
</organism>
<gene>
    <name evidence="1" type="ORF">SAMN05421761_10545</name>
</gene>
<protein>
    <submittedName>
        <fullName evidence="1">Uncharacterized protein</fullName>
    </submittedName>
</protein>
<evidence type="ECO:0000313" key="2">
    <source>
        <dbReference type="Proteomes" id="UP000186026"/>
    </source>
</evidence>
<dbReference type="RefSeq" id="WP_262484355.1">
    <property type="nucleotide sequence ID" value="NZ_FTOP01000005.1"/>
</dbReference>
<name>A0A1N7M2U2_9BACT</name>
<dbReference type="AlphaFoldDB" id="A0A1N7M2U2"/>
<proteinExistence type="predicted"/>
<keyword evidence="2" id="KW-1185">Reference proteome</keyword>
<dbReference type="EMBL" id="FTOP01000005">
    <property type="protein sequence ID" value="SIS80425.1"/>
    <property type="molecule type" value="Genomic_DNA"/>
</dbReference>
<reference evidence="2" key="1">
    <citation type="submission" date="2017-01" db="EMBL/GenBank/DDBJ databases">
        <authorList>
            <person name="Varghese N."/>
            <person name="Submissions S."/>
        </authorList>
    </citation>
    <scope>NUCLEOTIDE SEQUENCE [LARGE SCALE GENOMIC DNA]</scope>
    <source>
        <strain evidence="2">DSM 46698</strain>
    </source>
</reference>